<evidence type="ECO:0000313" key="2">
    <source>
        <dbReference type="EMBL" id="QHA33894.1"/>
    </source>
</evidence>
<name>A0A6B9KGM1_9VIRU</name>
<protein>
    <submittedName>
        <fullName evidence="2">Uncharacterized protein</fullName>
    </submittedName>
</protein>
<feature type="region of interest" description="Disordered" evidence="1">
    <location>
        <begin position="231"/>
        <end position="266"/>
    </location>
</feature>
<proteinExistence type="predicted"/>
<organism evidence="2">
    <name type="scientific">Atrato Sobemo-like virus 1</name>
    <dbReference type="NCBI Taxonomy" id="2689347"/>
    <lineage>
        <taxon>Viruses</taxon>
        <taxon>Riboviria</taxon>
        <taxon>Orthornavirae</taxon>
        <taxon>Pisuviricota</taxon>
        <taxon>Pisoniviricetes</taxon>
        <taxon>Sobelivirales</taxon>
        <taxon>Solemoviridae</taxon>
    </lineage>
</organism>
<accession>A0A6B9KGM1</accession>
<reference evidence="2" key="1">
    <citation type="submission" date="2019-10" db="EMBL/GenBank/DDBJ databases">
        <authorList>
            <person name="Nitsche A."/>
            <person name="Hankeln T."/>
            <person name="Acosta O."/>
            <person name="Velez I.D."/>
            <person name="Schiemann D.J."/>
        </authorList>
    </citation>
    <scope>NUCLEOTIDE SEQUENCE</scope>
    <source>
        <strain evidence="2">Mati 1755-46</strain>
    </source>
</reference>
<dbReference type="EMBL" id="MN661088">
    <property type="protein sequence ID" value="QHA33894.1"/>
    <property type="molecule type" value="Genomic_RNA"/>
</dbReference>
<sequence>MSYGLASYKVQEFAEFDVVWNPALGRNEFVSKGQGYFGRTDKDELWFKSEVLHADSAHEVGDRSLIPAPNVWQLGGTPNTNFVVTDLGETWDKKQNTHHSWTLTPGSFKDGGGILEVYWTTFVSHQGRYKWIPEKIEVSITISPERSARLIESIVTYPLQQLVGLQYARGFSFGFRQLLYAYNTVETITIEFNCVWPRINNGWYYFFLLDCTFNRPKLSYIPSSEPVRREHWPSRVVGEDPSFSEEESLSSSDWELLNAFPTRQTE</sequence>
<evidence type="ECO:0000256" key="1">
    <source>
        <dbReference type="SAM" id="MobiDB-lite"/>
    </source>
</evidence>